<reference evidence="6" key="3">
    <citation type="submission" date="2025-09" db="UniProtKB">
        <authorList>
            <consortium name="Ensembl"/>
        </authorList>
    </citation>
    <scope>IDENTIFICATION</scope>
</reference>
<accession>H2YWI0</accession>
<evidence type="ECO:0000313" key="7">
    <source>
        <dbReference type="Proteomes" id="UP000007875"/>
    </source>
</evidence>
<dbReference type="Gene3D" id="2.130.10.10">
    <property type="entry name" value="YVTN repeat-like/Quinoprotein amine dehydrogenase"/>
    <property type="match status" value="1"/>
</dbReference>
<name>H2YWI0_CIOSA</name>
<dbReference type="PANTHER" id="PTHR19876">
    <property type="entry name" value="COATOMER"/>
    <property type="match status" value="1"/>
</dbReference>
<dbReference type="PROSITE" id="PS50294">
    <property type="entry name" value="WD_REPEATS_REGION"/>
    <property type="match status" value="3"/>
</dbReference>
<protein>
    <submittedName>
        <fullName evidence="6">Uncharacterized protein</fullName>
    </submittedName>
</protein>
<dbReference type="InterPro" id="IPR019775">
    <property type="entry name" value="WD40_repeat_CS"/>
</dbReference>
<evidence type="ECO:0000256" key="4">
    <source>
        <dbReference type="PROSITE-ProRule" id="PRU00221"/>
    </source>
</evidence>
<dbReference type="PROSITE" id="PS00678">
    <property type="entry name" value="WD_REPEATS_1"/>
    <property type="match status" value="1"/>
</dbReference>
<feature type="repeat" description="WD" evidence="4">
    <location>
        <begin position="47"/>
        <end position="88"/>
    </location>
</feature>
<feature type="region of interest" description="Disordered" evidence="5">
    <location>
        <begin position="173"/>
        <end position="194"/>
    </location>
</feature>
<dbReference type="InterPro" id="IPR020472">
    <property type="entry name" value="WD40_PAC1"/>
</dbReference>
<dbReference type="InterPro" id="IPR001680">
    <property type="entry name" value="WD40_rpt"/>
</dbReference>
<dbReference type="PRINTS" id="PR00320">
    <property type="entry name" value="GPROTEINBRPT"/>
</dbReference>
<keyword evidence="2 4" id="KW-0853">WD repeat</keyword>
<feature type="repeat" description="WD" evidence="4">
    <location>
        <begin position="131"/>
        <end position="165"/>
    </location>
</feature>
<evidence type="ECO:0000256" key="1">
    <source>
        <dbReference type="ARBA" id="ARBA00004347"/>
    </source>
</evidence>
<organism evidence="6 7">
    <name type="scientific">Ciona savignyi</name>
    <name type="common">Pacific transparent sea squirt</name>
    <dbReference type="NCBI Taxonomy" id="51511"/>
    <lineage>
        <taxon>Eukaryota</taxon>
        <taxon>Metazoa</taxon>
        <taxon>Chordata</taxon>
        <taxon>Tunicata</taxon>
        <taxon>Ascidiacea</taxon>
        <taxon>Phlebobranchia</taxon>
        <taxon>Cionidae</taxon>
        <taxon>Ciona</taxon>
    </lineage>
</organism>
<dbReference type="GO" id="GO:0006890">
    <property type="term" value="P:retrograde vesicle-mediated transport, Golgi to endoplasmic reticulum"/>
    <property type="evidence" value="ECO:0007669"/>
    <property type="project" value="TreeGrafter"/>
</dbReference>
<evidence type="ECO:0000313" key="6">
    <source>
        <dbReference type="Ensembl" id="ENSCSAVP00000009691.1"/>
    </source>
</evidence>
<evidence type="ECO:0000256" key="5">
    <source>
        <dbReference type="SAM" id="MobiDB-lite"/>
    </source>
</evidence>
<dbReference type="SUPFAM" id="SSF50978">
    <property type="entry name" value="WD40 repeat-like"/>
    <property type="match status" value="1"/>
</dbReference>
<dbReference type="GO" id="GO:0006888">
    <property type="term" value="P:endoplasmic reticulum to Golgi vesicle-mediated transport"/>
    <property type="evidence" value="ECO:0007669"/>
    <property type="project" value="TreeGrafter"/>
</dbReference>
<dbReference type="PROSITE" id="PS50082">
    <property type="entry name" value="WD_REPEATS_2"/>
    <property type="match status" value="3"/>
</dbReference>
<keyword evidence="7" id="KW-1185">Reference proteome</keyword>
<feature type="repeat" description="WD" evidence="4">
    <location>
        <begin position="89"/>
        <end position="130"/>
    </location>
</feature>
<dbReference type="InterPro" id="IPR050844">
    <property type="entry name" value="Coatomer_complex_subunit"/>
</dbReference>
<dbReference type="PANTHER" id="PTHR19876:SF1">
    <property type="entry name" value="COATOMER SUBUNIT ALPHA"/>
    <property type="match status" value="1"/>
</dbReference>
<dbReference type="Pfam" id="PF00400">
    <property type="entry name" value="WD40"/>
    <property type="match status" value="5"/>
</dbReference>
<proteinExistence type="predicted"/>
<reference evidence="7" key="1">
    <citation type="submission" date="2003-08" db="EMBL/GenBank/DDBJ databases">
        <authorList>
            <person name="Birren B."/>
            <person name="Nusbaum C."/>
            <person name="Abebe A."/>
            <person name="Abouelleil A."/>
            <person name="Adekoya E."/>
            <person name="Ait-zahra M."/>
            <person name="Allen N."/>
            <person name="Allen T."/>
            <person name="An P."/>
            <person name="Anderson M."/>
            <person name="Anderson S."/>
            <person name="Arachchi H."/>
            <person name="Armbruster J."/>
            <person name="Bachantsang P."/>
            <person name="Baldwin J."/>
            <person name="Barry A."/>
            <person name="Bayul T."/>
            <person name="Blitshsteyn B."/>
            <person name="Bloom T."/>
            <person name="Blye J."/>
            <person name="Boguslavskiy L."/>
            <person name="Borowsky M."/>
            <person name="Boukhgalter B."/>
            <person name="Brunache A."/>
            <person name="Butler J."/>
            <person name="Calixte N."/>
            <person name="Calvo S."/>
            <person name="Camarata J."/>
            <person name="Campo K."/>
            <person name="Chang J."/>
            <person name="Cheshatsang Y."/>
            <person name="Citroen M."/>
            <person name="Collymore A."/>
            <person name="Considine T."/>
            <person name="Cook A."/>
            <person name="Cooke P."/>
            <person name="Corum B."/>
            <person name="Cuomo C."/>
            <person name="David R."/>
            <person name="Dawoe T."/>
            <person name="Degray S."/>
            <person name="Dodge S."/>
            <person name="Dooley K."/>
            <person name="Dorje P."/>
            <person name="Dorjee K."/>
            <person name="Dorris L."/>
            <person name="Duffey N."/>
            <person name="Dupes A."/>
            <person name="Elkins T."/>
            <person name="Engels R."/>
            <person name="Erickson J."/>
            <person name="Farina A."/>
            <person name="Faro S."/>
            <person name="Ferreira P."/>
            <person name="Fischer H."/>
            <person name="Fitzgerald M."/>
            <person name="Foley K."/>
            <person name="Gage D."/>
            <person name="Galagan J."/>
            <person name="Gearin G."/>
            <person name="Gnerre S."/>
            <person name="Gnirke A."/>
            <person name="Goyette A."/>
            <person name="Graham J."/>
            <person name="Grandbois E."/>
            <person name="Gyaltsen K."/>
            <person name="Hafez N."/>
            <person name="Hagopian D."/>
            <person name="Hagos B."/>
            <person name="Hall J."/>
            <person name="Hatcher B."/>
            <person name="Heller A."/>
            <person name="Higgins H."/>
            <person name="Honan T."/>
            <person name="Horn A."/>
            <person name="Houde N."/>
            <person name="Hughes L."/>
            <person name="Hulme W."/>
            <person name="Husby E."/>
            <person name="Iliev I."/>
            <person name="Jaffe D."/>
            <person name="Jones C."/>
            <person name="Kamal M."/>
            <person name="Kamat A."/>
            <person name="Kamvysselis M."/>
            <person name="Karlsson E."/>
            <person name="Kells C."/>
            <person name="Kieu A."/>
            <person name="Kisner P."/>
            <person name="Kodira C."/>
            <person name="Kulbokas E."/>
            <person name="Labutti K."/>
            <person name="Lama D."/>
            <person name="Landers T."/>
            <person name="Leger J."/>
            <person name="Levine S."/>
            <person name="Lewis D."/>
            <person name="Lewis T."/>
            <person name="Lindblad-toh K."/>
            <person name="Liu X."/>
            <person name="Lokyitsang T."/>
            <person name="Lokyitsang Y."/>
            <person name="Lucien O."/>
            <person name="Lui A."/>
            <person name="Ma L.J."/>
            <person name="Mabbitt R."/>
            <person name="Macdonald J."/>
            <person name="Maclean C."/>
            <person name="Major J."/>
            <person name="Manning J."/>
            <person name="Marabella R."/>
            <person name="Maru K."/>
            <person name="Matthews C."/>
            <person name="Mauceli E."/>
            <person name="Mccarthy M."/>
            <person name="Mcdonough S."/>
            <person name="Mcghee T."/>
            <person name="Meldrim J."/>
            <person name="Meneus L."/>
            <person name="Mesirov J."/>
            <person name="Mihalev A."/>
            <person name="Mihova T."/>
            <person name="Mikkelsen T."/>
            <person name="Mlenga V."/>
            <person name="Moru K."/>
            <person name="Mozes J."/>
            <person name="Mulrain L."/>
            <person name="Munson G."/>
            <person name="Naylor J."/>
            <person name="Newes C."/>
            <person name="Nguyen C."/>
            <person name="Nguyen N."/>
            <person name="Nguyen T."/>
            <person name="Nicol R."/>
            <person name="Nielsen C."/>
            <person name="Nizzari M."/>
            <person name="Norbu C."/>
            <person name="Norbu N."/>
            <person name="O'donnell P."/>
            <person name="Okoawo O."/>
            <person name="O'leary S."/>
            <person name="Omotosho B."/>
            <person name="O'neill K."/>
            <person name="Osman S."/>
            <person name="Parker S."/>
            <person name="Perrin D."/>
            <person name="Phunkhang P."/>
            <person name="Piqani B."/>
            <person name="Purcell S."/>
            <person name="Rachupka T."/>
            <person name="Ramasamy U."/>
            <person name="Rameau R."/>
            <person name="Ray V."/>
            <person name="Raymond C."/>
            <person name="Retta R."/>
            <person name="Richardson S."/>
            <person name="Rise C."/>
            <person name="Rodriguez J."/>
            <person name="Rogers J."/>
            <person name="Rogov P."/>
            <person name="Rutman M."/>
            <person name="Schupbach R."/>
            <person name="Seaman C."/>
            <person name="Settipalli S."/>
            <person name="Sharpe T."/>
            <person name="Sheridan J."/>
            <person name="Sherpa N."/>
            <person name="Shi J."/>
            <person name="Smirnov S."/>
            <person name="Smith C."/>
            <person name="Sougnez C."/>
            <person name="Spencer B."/>
            <person name="Stalker J."/>
            <person name="Stange-thomann N."/>
            <person name="Stavropoulos S."/>
            <person name="Stetson K."/>
            <person name="Stone C."/>
            <person name="Stone S."/>
            <person name="Stubbs M."/>
            <person name="Talamas J."/>
            <person name="Tchuinga P."/>
            <person name="Tenzing P."/>
            <person name="Tesfaye S."/>
            <person name="Theodore J."/>
            <person name="Thoulutsang Y."/>
            <person name="Topham K."/>
            <person name="Towey S."/>
            <person name="Tsamla T."/>
            <person name="Tsomo N."/>
            <person name="Vallee D."/>
            <person name="Vassiliev H."/>
            <person name="Venkataraman V."/>
            <person name="Vinson J."/>
            <person name="Vo A."/>
            <person name="Wade C."/>
            <person name="Wang S."/>
            <person name="Wangchuk T."/>
            <person name="Wangdi T."/>
            <person name="Whittaker C."/>
            <person name="Wilkinson J."/>
            <person name="Wu Y."/>
            <person name="Wyman D."/>
            <person name="Yadav S."/>
            <person name="Yang S."/>
            <person name="Yang X."/>
            <person name="Yeager S."/>
            <person name="Yee E."/>
            <person name="Young G."/>
            <person name="Zainoun J."/>
            <person name="Zembeck L."/>
            <person name="Zimmer A."/>
            <person name="Zody M."/>
            <person name="Lander E."/>
        </authorList>
    </citation>
    <scope>NUCLEOTIDE SEQUENCE [LARGE SCALE GENOMIC DNA]</scope>
</reference>
<dbReference type="SMART" id="SM00320">
    <property type="entry name" value="WD40"/>
    <property type="match status" value="5"/>
</dbReference>
<reference evidence="6" key="2">
    <citation type="submission" date="2025-08" db="UniProtKB">
        <authorList>
            <consortium name="Ensembl"/>
        </authorList>
    </citation>
    <scope>IDENTIFICATION</scope>
</reference>
<dbReference type="CDD" id="cd00200">
    <property type="entry name" value="WD40"/>
    <property type="match status" value="1"/>
</dbReference>
<dbReference type="GO" id="GO:0030126">
    <property type="term" value="C:COPI vesicle coat"/>
    <property type="evidence" value="ECO:0007669"/>
    <property type="project" value="TreeGrafter"/>
</dbReference>
<sequence>MLTKFETKSARVKGLSFHPKRPWVLSSLHNGCIQLWDYRMCTLIDKFEEHDGPVRGVCFHNQQPLFVSGGDDYKIKIWNYKLRRCLFTLLGHLDYIRTAVFHHEYPWILSASDDQTIRIWNWQSRNCIAVLTGHNHYVMSAHFHPTEDLIVSASLDQTARVWDISGLRKKNLSPGGSSIEETIRGTPGAGSGGPSSIELFGSTDFMVKHVLEGHDRGVNWACFHPSLPVVVTATSTSHSAVRGELASSHREQR</sequence>
<dbReference type="HOGENOM" id="CLU_099208_0_0_1"/>
<dbReference type="InterPro" id="IPR015943">
    <property type="entry name" value="WD40/YVTN_repeat-like_dom_sf"/>
</dbReference>
<dbReference type="Ensembl" id="ENSCSAVT00000009809.1">
    <property type="protein sequence ID" value="ENSCSAVP00000009691.1"/>
    <property type="gene ID" value="ENSCSAVG00000005686.1"/>
</dbReference>
<dbReference type="GeneTree" id="ENSGT00940000155451"/>
<evidence type="ECO:0000256" key="3">
    <source>
        <dbReference type="ARBA" id="ARBA00022737"/>
    </source>
</evidence>
<keyword evidence="3" id="KW-0677">Repeat</keyword>
<evidence type="ECO:0000256" key="2">
    <source>
        <dbReference type="ARBA" id="ARBA00022574"/>
    </source>
</evidence>
<dbReference type="GO" id="GO:0006891">
    <property type="term" value="P:intra-Golgi vesicle-mediated transport"/>
    <property type="evidence" value="ECO:0007669"/>
    <property type="project" value="TreeGrafter"/>
</dbReference>
<dbReference type="AlphaFoldDB" id="H2YWI0"/>
<comment type="subcellular location">
    <subcellularLocation>
        <location evidence="1">Cytoplasmic vesicle</location>
        <location evidence="1">COPI-coated vesicle membrane</location>
        <topology evidence="1">Peripheral membrane protein</topology>
        <orientation evidence="1">Cytoplasmic side</orientation>
    </subcellularLocation>
</comment>
<dbReference type="InterPro" id="IPR036322">
    <property type="entry name" value="WD40_repeat_dom_sf"/>
</dbReference>
<dbReference type="GO" id="GO:0006886">
    <property type="term" value="P:intracellular protein transport"/>
    <property type="evidence" value="ECO:0007669"/>
    <property type="project" value="TreeGrafter"/>
</dbReference>
<dbReference type="Proteomes" id="UP000007875">
    <property type="component" value="Unassembled WGS sequence"/>
</dbReference>